<organism evidence="2 3">
    <name type="scientific">Trichoderma lentiforme</name>
    <dbReference type="NCBI Taxonomy" id="1567552"/>
    <lineage>
        <taxon>Eukaryota</taxon>
        <taxon>Fungi</taxon>
        <taxon>Dikarya</taxon>
        <taxon>Ascomycota</taxon>
        <taxon>Pezizomycotina</taxon>
        <taxon>Sordariomycetes</taxon>
        <taxon>Hypocreomycetidae</taxon>
        <taxon>Hypocreales</taxon>
        <taxon>Hypocreaceae</taxon>
        <taxon>Trichoderma</taxon>
    </lineage>
</organism>
<proteinExistence type="predicted"/>
<evidence type="ECO:0000256" key="1">
    <source>
        <dbReference type="SAM" id="MobiDB-lite"/>
    </source>
</evidence>
<name>A0A9P5CC49_9HYPO</name>
<gene>
    <name evidence="2" type="ORF">CFAM422_008356</name>
</gene>
<dbReference type="AlphaFoldDB" id="A0A9P5CC49"/>
<dbReference type="EMBL" id="QLNT01000015">
    <property type="protein sequence ID" value="KAF3067576.1"/>
    <property type="molecule type" value="Genomic_DNA"/>
</dbReference>
<feature type="region of interest" description="Disordered" evidence="1">
    <location>
        <begin position="1"/>
        <end position="20"/>
    </location>
</feature>
<sequence length="235" mass="26995">MPLNERNSETDQINGGDSDTEIFDATDVYNELFEVRDYAGMLEQFFSGFVRPKMPTLPSDIEVTTRMTITRAQAIEKLEPYLTRARQEKFQASVTDELAKRMSEEIVQVMDADTKTWLRTWAIFVDKPDILKWVNDAKDDMGAVEYTETRTCSGQAMWSNDPADIIIQDLLNYARAPGVPFAVQHGFQAATYAMNHYVKVMKEKYRTWANPEAMNKLDDVMNTIKDEGSETRDFI</sequence>
<keyword evidence="3" id="KW-1185">Reference proteome</keyword>
<evidence type="ECO:0000313" key="2">
    <source>
        <dbReference type="EMBL" id="KAF3067576.1"/>
    </source>
</evidence>
<comment type="caution">
    <text evidence="2">The sequence shown here is derived from an EMBL/GenBank/DDBJ whole genome shotgun (WGS) entry which is preliminary data.</text>
</comment>
<accession>A0A9P5CC49</accession>
<dbReference type="Proteomes" id="UP000801864">
    <property type="component" value="Unassembled WGS sequence"/>
</dbReference>
<evidence type="ECO:0000313" key="3">
    <source>
        <dbReference type="Proteomes" id="UP000801864"/>
    </source>
</evidence>
<protein>
    <submittedName>
        <fullName evidence="2">Uncharacterized protein</fullName>
    </submittedName>
</protein>
<reference evidence="2 3" key="1">
    <citation type="submission" date="2018-06" db="EMBL/GenBank/DDBJ databases">
        <title>Genome analysis of cellulolytic fungus Trichoderma lentiforme CFAM-422.</title>
        <authorList>
            <person name="Steindorff A.S."/>
            <person name="Formighieri E.F."/>
            <person name="Midorikawa G.E.O."/>
            <person name="Tamietti M.S."/>
            <person name="Ramos E.Z."/>
            <person name="Silva A.S."/>
            <person name="Bon E.P.S."/>
            <person name="Mendes T.D."/>
            <person name="Damaso M.C.T."/>
            <person name="Favaro L.C.L."/>
        </authorList>
    </citation>
    <scope>NUCLEOTIDE SEQUENCE [LARGE SCALE GENOMIC DNA]</scope>
    <source>
        <strain evidence="2 3">CFAM-422</strain>
    </source>
</reference>